<dbReference type="InterPro" id="IPR036264">
    <property type="entry name" value="Bact_exopeptidase_dim_dom"/>
</dbReference>
<dbReference type="InterPro" id="IPR008007">
    <property type="entry name" value="Peptidase_M42"/>
</dbReference>
<dbReference type="Gene3D" id="3.30.70.360">
    <property type="match status" value="1"/>
</dbReference>
<dbReference type="AlphaFoldDB" id="A0A1M4TKN9"/>
<keyword evidence="11" id="KW-0031">Aminopeptidase</keyword>
<feature type="active site" description="Proton acceptor" evidence="8">
    <location>
        <position position="140"/>
    </location>
</feature>
<dbReference type="InterPro" id="IPR002933">
    <property type="entry name" value="Peptidase_M20"/>
</dbReference>
<dbReference type="PANTHER" id="PTHR42994:SF2">
    <property type="entry name" value="PEPTIDASE"/>
    <property type="match status" value="1"/>
</dbReference>
<dbReference type="Gene3D" id="3.40.630.10">
    <property type="entry name" value="Zn peptidases"/>
    <property type="match status" value="1"/>
</dbReference>
<dbReference type="RefSeq" id="WP_073151456.1">
    <property type="nucleotide sequence ID" value="NZ_FQVL01000001.1"/>
</dbReference>
<dbReference type="GO" id="GO:0046872">
    <property type="term" value="F:metal ion binding"/>
    <property type="evidence" value="ECO:0007669"/>
    <property type="project" value="UniProtKB-UniRule"/>
</dbReference>
<dbReference type="InterPro" id="IPR011650">
    <property type="entry name" value="Peptidase_M20_dimer"/>
</dbReference>
<dbReference type="SUPFAM" id="SSF53187">
    <property type="entry name" value="Zn-dependent exopeptidases"/>
    <property type="match status" value="1"/>
</dbReference>
<evidence type="ECO:0000256" key="5">
    <source>
        <dbReference type="ARBA" id="ARBA00022833"/>
    </source>
</evidence>
<feature type="binding site" evidence="9">
    <location>
        <position position="107"/>
    </location>
    <ligand>
        <name>Zn(2+)</name>
        <dbReference type="ChEBI" id="CHEBI:29105"/>
        <label>1</label>
    </ligand>
</feature>
<feature type="binding site" evidence="9">
    <location>
        <position position="107"/>
    </location>
    <ligand>
        <name>Zn(2+)</name>
        <dbReference type="ChEBI" id="CHEBI:29105"/>
        <label>2</label>
    </ligand>
</feature>
<keyword evidence="4" id="KW-0378">Hydrolase</keyword>
<keyword evidence="3 9" id="KW-0479">Metal-binding</keyword>
<dbReference type="Pfam" id="PF07687">
    <property type="entry name" value="M20_dimer"/>
    <property type="match status" value="1"/>
</dbReference>
<evidence type="ECO:0000256" key="9">
    <source>
        <dbReference type="PIRSR" id="PIRSR001123-2"/>
    </source>
</evidence>
<proteinExistence type="inferred from homology"/>
<dbReference type="InterPro" id="IPR010162">
    <property type="entry name" value="PepT-like"/>
</dbReference>
<feature type="domain" description="Peptidase M20 dimerisation" evidence="10">
    <location>
        <begin position="180"/>
        <end position="272"/>
    </location>
</feature>
<keyword evidence="12" id="KW-1185">Reference proteome</keyword>
<feature type="binding site" evidence="9">
    <location>
        <position position="141"/>
    </location>
    <ligand>
        <name>Zn(2+)</name>
        <dbReference type="ChEBI" id="CHEBI:29105"/>
        <label>2</label>
    </ligand>
</feature>
<evidence type="ECO:0000313" key="11">
    <source>
        <dbReference type="EMBL" id="SHE45030.1"/>
    </source>
</evidence>
<evidence type="ECO:0000256" key="3">
    <source>
        <dbReference type="ARBA" id="ARBA00022723"/>
    </source>
</evidence>
<dbReference type="SUPFAM" id="SSF55031">
    <property type="entry name" value="Bacterial exopeptidase dimerisation domain"/>
    <property type="match status" value="1"/>
</dbReference>
<dbReference type="OrthoDB" id="9776600at2"/>
<reference evidence="11 12" key="1">
    <citation type="submission" date="2016-11" db="EMBL/GenBank/DDBJ databases">
        <authorList>
            <person name="Jaros S."/>
            <person name="Januszkiewicz K."/>
            <person name="Wedrychowicz H."/>
        </authorList>
    </citation>
    <scope>NUCLEOTIDE SEQUENCE [LARGE SCALE GENOMIC DNA]</scope>
    <source>
        <strain evidence="11 12">DSM 44666</strain>
    </source>
</reference>
<protein>
    <submittedName>
        <fullName evidence="11">Tripeptide aminopeptidase</fullName>
    </submittedName>
</protein>
<dbReference type="GO" id="GO:0004177">
    <property type="term" value="F:aminopeptidase activity"/>
    <property type="evidence" value="ECO:0007669"/>
    <property type="project" value="UniProtKB-UniRule"/>
</dbReference>
<evidence type="ECO:0000256" key="7">
    <source>
        <dbReference type="PIRNR" id="PIRNR001123"/>
    </source>
</evidence>
<dbReference type="InterPro" id="IPR001261">
    <property type="entry name" value="ArgE/DapE_CS"/>
</dbReference>
<organism evidence="11 12">
    <name type="scientific">Seinonella peptonophila</name>
    <dbReference type="NCBI Taxonomy" id="112248"/>
    <lineage>
        <taxon>Bacteria</taxon>
        <taxon>Bacillati</taxon>
        <taxon>Bacillota</taxon>
        <taxon>Bacilli</taxon>
        <taxon>Bacillales</taxon>
        <taxon>Thermoactinomycetaceae</taxon>
        <taxon>Seinonella</taxon>
    </lineage>
</organism>
<comment type="similarity">
    <text evidence="7">Belongs to the peptidase M42 family.</text>
</comment>
<comment type="cofactor">
    <cofactor evidence="1">
        <name>Zn(2+)</name>
        <dbReference type="ChEBI" id="CHEBI:29105"/>
    </cofactor>
</comment>
<accession>A0A1M4TKN9</accession>
<evidence type="ECO:0000256" key="8">
    <source>
        <dbReference type="PIRSR" id="PIRSR001123-1"/>
    </source>
</evidence>
<dbReference type="EMBL" id="FQVL01000001">
    <property type="protein sequence ID" value="SHE45030.1"/>
    <property type="molecule type" value="Genomic_DNA"/>
</dbReference>
<evidence type="ECO:0000256" key="2">
    <source>
        <dbReference type="ARBA" id="ARBA00022670"/>
    </source>
</evidence>
<keyword evidence="2" id="KW-0645">Protease</keyword>
<evidence type="ECO:0000256" key="6">
    <source>
        <dbReference type="ARBA" id="ARBA00023049"/>
    </source>
</evidence>
<evidence type="ECO:0000259" key="10">
    <source>
        <dbReference type="Pfam" id="PF07687"/>
    </source>
</evidence>
<dbReference type="NCBIfam" id="TIGR01883">
    <property type="entry name" value="PepT-like"/>
    <property type="match status" value="1"/>
</dbReference>
<dbReference type="PROSITE" id="PS00759">
    <property type="entry name" value="ARGE_DAPE_CPG2_2"/>
    <property type="match status" value="1"/>
</dbReference>
<evidence type="ECO:0000256" key="1">
    <source>
        <dbReference type="ARBA" id="ARBA00001947"/>
    </source>
</evidence>
<dbReference type="STRING" id="112248.SAMN05444392_101512"/>
<dbReference type="Pfam" id="PF01546">
    <property type="entry name" value="Peptidase_M20"/>
    <property type="match status" value="1"/>
</dbReference>
<gene>
    <name evidence="11" type="ORF">SAMN05444392_101512</name>
</gene>
<name>A0A1M4TKN9_9BACL</name>
<sequence length="389" mass="41917">MVQIQRLLDEFMELVQIDSESGNEREICDRLHDKLSRLGLSVMEDNSASKTGLGAGNLIATLPPTQMYATPIYFTCHMDTVTPGNGVNPIIHGEYVMSDGRTVLGSDDKAGIAALLEGIRLLQEQRIEHGLIQFIITVGEEVGLIGAKHLNPALIRAEHGYALDSNGPVGEIIASCAAHMKARIKIRGRAAHSGINPEEGISAIQIASKAISKIKLGRIDHETTINIGQFHGGVAMNIVPEEATIVAEVRSCNMEKLRHYADQMVETFRQTALTHGGAVEAETDLSFASFEYTPQDAVIQHAMTALKTIGREPFLISTAGGSDANIFNSYGIPTVNLGLGYEKIHTTEERMPIQELSKAAELVVALAAQTATVKEIAVTTDRSDQLAGV</sequence>
<keyword evidence="5" id="KW-0862">Zinc</keyword>
<dbReference type="Proteomes" id="UP000184476">
    <property type="component" value="Unassembled WGS sequence"/>
</dbReference>
<dbReference type="GO" id="GO:0006508">
    <property type="term" value="P:proteolysis"/>
    <property type="evidence" value="ECO:0007669"/>
    <property type="project" value="UniProtKB-KW"/>
</dbReference>
<comment type="cofactor">
    <cofactor evidence="9">
        <name>a divalent metal cation</name>
        <dbReference type="ChEBI" id="CHEBI:60240"/>
    </cofactor>
    <text evidence="9">Binds 2 divalent metal cations per subunit.</text>
</comment>
<dbReference type="GO" id="GO:0008237">
    <property type="term" value="F:metallopeptidase activity"/>
    <property type="evidence" value="ECO:0007669"/>
    <property type="project" value="UniProtKB-KW"/>
</dbReference>
<keyword evidence="6" id="KW-0482">Metalloprotease</keyword>
<dbReference type="PANTHER" id="PTHR42994">
    <property type="entry name" value="PEPTIDASE T"/>
    <property type="match status" value="1"/>
</dbReference>
<evidence type="ECO:0000256" key="4">
    <source>
        <dbReference type="ARBA" id="ARBA00022801"/>
    </source>
</evidence>
<dbReference type="PIRSF" id="PIRSF001123">
    <property type="entry name" value="PepA_GA"/>
    <property type="match status" value="1"/>
</dbReference>
<evidence type="ECO:0000313" key="12">
    <source>
        <dbReference type="Proteomes" id="UP000184476"/>
    </source>
</evidence>